<dbReference type="Proteomes" id="UP001642484">
    <property type="component" value="Unassembled WGS sequence"/>
</dbReference>
<gene>
    <name evidence="6" type="ORF">CCMP2556_LOCUS53307</name>
</gene>
<evidence type="ECO:0000256" key="3">
    <source>
        <dbReference type="ARBA" id="ARBA00023136"/>
    </source>
</evidence>
<evidence type="ECO:0000256" key="1">
    <source>
        <dbReference type="ARBA" id="ARBA00004370"/>
    </source>
</evidence>
<dbReference type="SUPFAM" id="SSF54236">
    <property type="entry name" value="Ubiquitin-like"/>
    <property type="match status" value="1"/>
</dbReference>
<sequence>MSVPSLQQSVPFDKRFAEANKILNKYPDRIPVICERAANSTLPEIERKKFLVPSTMQCYEFKYIILNNIQHAQEGNHASDQVIYLLANNKATKTGAPMSELYEAYKAEDGFLYMTYTAENTLGQA</sequence>
<dbReference type="Pfam" id="PF02991">
    <property type="entry name" value="ATG8"/>
    <property type="match status" value="1"/>
</dbReference>
<evidence type="ECO:0000313" key="7">
    <source>
        <dbReference type="Proteomes" id="UP001642484"/>
    </source>
</evidence>
<dbReference type="PANTHER" id="PTHR10969">
    <property type="entry name" value="MICROTUBULE-ASSOCIATED PROTEINS 1A/1B LIGHT CHAIN 3-RELATED"/>
    <property type="match status" value="1"/>
</dbReference>
<name>A0ABP0SSC6_9DINO</name>
<keyword evidence="7" id="KW-1185">Reference proteome</keyword>
<comment type="subcellular location">
    <subcellularLocation>
        <location evidence="1">Membrane</location>
    </subcellularLocation>
</comment>
<accession>A0ABP0SSC6</accession>
<keyword evidence="4" id="KW-0449">Lipoprotein</keyword>
<evidence type="ECO:0000256" key="5">
    <source>
        <dbReference type="RuleBase" id="RU004384"/>
    </source>
</evidence>
<protein>
    <recommendedName>
        <fullName evidence="5">Autophagy-related protein</fullName>
    </recommendedName>
</protein>
<dbReference type="InterPro" id="IPR029071">
    <property type="entry name" value="Ubiquitin-like_domsf"/>
</dbReference>
<reference evidence="6 7" key="1">
    <citation type="submission" date="2024-02" db="EMBL/GenBank/DDBJ databases">
        <authorList>
            <person name="Chen Y."/>
            <person name="Shah S."/>
            <person name="Dougan E. K."/>
            <person name="Thang M."/>
            <person name="Chan C."/>
        </authorList>
    </citation>
    <scope>NUCLEOTIDE SEQUENCE [LARGE SCALE GENOMIC DNA]</scope>
</reference>
<organism evidence="6 7">
    <name type="scientific">Durusdinium trenchii</name>
    <dbReference type="NCBI Taxonomy" id="1381693"/>
    <lineage>
        <taxon>Eukaryota</taxon>
        <taxon>Sar</taxon>
        <taxon>Alveolata</taxon>
        <taxon>Dinophyceae</taxon>
        <taxon>Suessiales</taxon>
        <taxon>Symbiodiniaceae</taxon>
        <taxon>Durusdinium</taxon>
    </lineage>
</organism>
<dbReference type="Gene3D" id="3.10.20.90">
    <property type="entry name" value="Phosphatidylinositol 3-kinase Catalytic Subunit, Chain A, domain 1"/>
    <property type="match status" value="1"/>
</dbReference>
<keyword evidence="3" id="KW-0472">Membrane</keyword>
<keyword evidence="5" id="KW-0072">Autophagy</keyword>
<dbReference type="InterPro" id="IPR004241">
    <property type="entry name" value="Atg8-like"/>
</dbReference>
<evidence type="ECO:0000256" key="4">
    <source>
        <dbReference type="ARBA" id="ARBA00023288"/>
    </source>
</evidence>
<dbReference type="CDD" id="cd16108">
    <property type="entry name" value="Ubl_ATG8_like"/>
    <property type="match status" value="1"/>
</dbReference>
<proteinExistence type="inferred from homology"/>
<evidence type="ECO:0000256" key="2">
    <source>
        <dbReference type="ARBA" id="ARBA00007293"/>
    </source>
</evidence>
<comment type="caution">
    <text evidence="6">The sequence shown here is derived from an EMBL/GenBank/DDBJ whole genome shotgun (WGS) entry which is preliminary data.</text>
</comment>
<dbReference type="EMBL" id="CAXAMN010028139">
    <property type="protein sequence ID" value="CAK9115329.1"/>
    <property type="molecule type" value="Genomic_DNA"/>
</dbReference>
<comment type="similarity">
    <text evidence="2 5">Belongs to the ATG8 family.</text>
</comment>
<evidence type="ECO:0000313" key="6">
    <source>
        <dbReference type="EMBL" id="CAK9115329.1"/>
    </source>
</evidence>